<dbReference type="EMBL" id="KX013559">
    <property type="protein sequence ID" value="AND78201.1"/>
    <property type="molecule type" value="mRNA"/>
</dbReference>
<accession>A0A218KG17</accession>
<dbReference type="InterPro" id="IPR002018">
    <property type="entry name" value="CarbesteraseB"/>
</dbReference>
<evidence type="ECO:0000256" key="4">
    <source>
        <dbReference type="ARBA" id="ARBA00023157"/>
    </source>
</evidence>
<dbReference type="AlphaFoldDB" id="A0A218KG17"/>
<evidence type="ECO:0000256" key="6">
    <source>
        <dbReference type="RuleBase" id="RU361235"/>
    </source>
</evidence>
<name>A0A218KG17_COCSE</name>
<evidence type="ECO:0000259" key="7">
    <source>
        <dbReference type="Pfam" id="PF00135"/>
    </source>
</evidence>
<dbReference type="InterPro" id="IPR029058">
    <property type="entry name" value="AB_hydrolase_fold"/>
</dbReference>
<dbReference type="PANTHER" id="PTHR11559">
    <property type="entry name" value="CARBOXYLESTERASE"/>
    <property type="match status" value="1"/>
</dbReference>
<feature type="domain" description="Carboxylesterase type B" evidence="7">
    <location>
        <begin position="32"/>
        <end position="557"/>
    </location>
</feature>
<dbReference type="InterPro" id="IPR050309">
    <property type="entry name" value="Type-B_Carboxylest/Lipase"/>
</dbReference>
<organism evidence="8">
    <name type="scientific">Coccinella septempunctata</name>
    <name type="common">Seven-spotted ladybird beetle</name>
    <dbReference type="NCBI Taxonomy" id="41139"/>
    <lineage>
        <taxon>Eukaryota</taxon>
        <taxon>Metazoa</taxon>
        <taxon>Ecdysozoa</taxon>
        <taxon>Arthropoda</taxon>
        <taxon>Hexapoda</taxon>
        <taxon>Insecta</taxon>
        <taxon>Pterygota</taxon>
        <taxon>Neoptera</taxon>
        <taxon>Endopterygota</taxon>
        <taxon>Coleoptera</taxon>
        <taxon>Polyphaga</taxon>
        <taxon>Cucujiformia</taxon>
        <taxon>Coccinelloidea</taxon>
        <taxon>Coccinellidae</taxon>
        <taxon>Coccinellinae</taxon>
        <taxon>Coccinellini</taxon>
        <taxon>Coccinella</taxon>
    </lineage>
</organism>
<dbReference type="PROSITE" id="PS00122">
    <property type="entry name" value="CARBOXYLESTERASE_B_1"/>
    <property type="match status" value="1"/>
</dbReference>
<feature type="chain" id="PRO_5011829598" description="Carboxylic ester hydrolase" evidence="6">
    <location>
        <begin position="20"/>
        <end position="584"/>
    </location>
</feature>
<dbReference type="SUPFAM" id="SSF53474">
    <property type="entry name" value="alpha/beta-Hydrolases"/>
    <property type="match status" value="1"/>
</dbReference>
<comment type="similarity">
    <text evidence="1 6">Belongs to the type-B carboxylesterase/lipase family.</text>
</comment>
<keyword evidence="4" id="KW-1015">Disulfide bond</keyword>
<evidence type="ECO:0000256" key="2">
    <source>
        <dbReference type="ARBA" id="ARBA00022487"/>
    </source>
</evidence>
<evidence type="ECO:0000256" key="3">
    <source>
        <dbReference type="ARBA" id="ARBA00022801"/>
    </source>
</evidence>
<dbReference type="EC" id="3.1.1.-" evidence="6"/>
<proteinExistence type="evidence at transcript level"/>
<evidence type="ECO:0000256" key="5">
    <source>
        <dbReference type="ARBA" id="ARBA00023180"/>
    </source>
</evidence>
<protein>
    <recommendedName>
        <fullName evidence="6">Carboxylic ester hydrolase</fullName>
        <ecNumber evidence="6">3.1.1.-</ecNumber>
    </recommendedName>
</protein>
<reference evidence="8" key="1">
    <citation type="submission" date="2016-04" db="EMBL/GenBank/DDBJ databases">
        <authorList>
            <person name="Evans L.H."/>
            <person name="Alamgir A."/>
            <person name="Owens N."/>
            <person name="Weber N.D."/>
            <person name="Virtaneva K."/>
            <person name="Barbian K."/>
            <person name="Babar A."/>
            <person name="Rosenke K."/>
        </authorList>
    </citation>
    <scope>NUCLEOTIDE SEQUENCE</scope>
</reference>
<keyword evidence="2" id="KW-0719">Serine esterase</keyword>
<keyword evidence="3 6" id="KW-0378">Hydrolase</keyword>
<sequence length="584" mass="66461">MVPNKLFVVLIGILLDVHCLEFLKKEFQKPNLQVKTESGKVQGTRLQSKSLKRGYYYAFMGIPYAQPPVGDLRFRSPKWVRNWPGVLDGSKQGSACVEVVLRISTGTSIVTGEEDCLFLNVFTKTNPATVKQFKPVMVFIHGGGYIQGSSDVKIYGPDLLVAKDVLVVTLNYRLGVFGFLSTEDLASPGNYGLKDQNLALRWIQRNIKYFGGDPDNVMIFGHSAGSISAHLHMLSPKSRGLFHKVLLESGSALCLWGSQRKPRNMAYLLGVANGITHPRDSYELVEKLREINLEELKKTLLGVALTGTSQSLFTGLPYAPTLEEDHEEAFLTRNNWYEMLETGNFSHVPVVMGMNSNESLFFLQEAMIAQPLLVLFDLDNSLITPPSMNISNKETSTIVGRMIRDHFLGENNRMSTVDIMELMNYLSQDNFLRPLWKTAELMNRYIPLYFYYFKYESDLGRYGLPSGREYPGIRGVSHEEEVHFIFNKLKDYSKNRTDYVVREWMLTLWTNFAKYSNPTPSVGRGNSALGNIVWPRFSSNASSRTNFLDIGDKLEVRHTPVNYDNILWYEELFQKYGNPPFHNY</sequence>
<dbReference type="GO" id="GO:0052689">
    <property type="term" value="F:carboxylic ester hydrolase activity"/>
    <property type="evidence" value="ECO:0007669"/>
    <property type="project" value="UniProtKB-KW"/>
</dbReference>
<evidence type="ECO:0000256" key="1">
    <source>
        <dbReference type="ARBA" id="ARBA00005964"/>
    </source>
</evidence>
<dbReference type="Pfam" id="PF00135">
    <property type="entry name" value="COesterase"/>
    <property type="match status" value="1"/>
</dbReference>
<dbReference type="Gene3D" id="3.40.50.1820">
    <property type="entry name" value="alpha/beta hydrolase"/>
    <property type="match status" value="1"/>
</dbReference>
<dbReference type="InterPro" id="IPR019826">
    <property type="entry name" value="Carboxylesterase_B_AS"/>
</dbReference>
<evidence type="ECO:0000313" key="8">
    <source>
        <dbReference type="EMBL" id="AND78201.1"/>
    </source>
</evidence>
<keyword evidence="6" id="KW-0732">Signal</keyword>
<feature type="signal peptide" evidence="6">
    <location>
        <begin position="1"/>
        <end position="19"/>
    </location>
</feature>
<keyword evidence="5" id="KW-0325">Glycoprotein</keyword>